<gene>
    <name evidence="2" type="ORF">MNOR_LOCUS3526</name>
</gene>
<proteinExistence type="predicted"/>
<keyword evidence="3" id="KW-1185">Reference proteome</keyword>
<evidence type="ECO:0000313" key="3">
    <source>
        <dbReference type="Proteomes" id="UP001497623"/>
    </source>
</evidence>
<protein>
    <submittedName>
        <fullName evidence="2">Uncharacterized protein</fullName>
    </submittedName>
</protein>
<dbReference type="Proteomes" id="UP001497623">
    <property type="component" value="Unassembled WGS sequence"/>
</dbReference>
<name>A0AAV2PSU3_MEGNR</name>
<accession>A0AAV2PSU3</accession>
<comment type="caution">
    <text evidence="2">The sequence shown here is derived from an EMBL/GenBank/DDBJ whole genome shotgun (WGS) entry which is preliminary data.</text>
</comment>
<evidence type="ECO:0000313" key="2">
    <source>
        <dbReference type="EMBL" id="CAL4063671.1"/>
    </source>
</evidence>
<dbReference type="AlphaFoldDB" id="A0AAV2PSU3"/>
<reference evidence="2 3" key="1">
    <citation type="submission" date="2024-05" db="EMBL/GenBank/DDBJ databases">
        <authorList>
            <person name="Wallberg A."/>
        </authorList>
    </citation>
    <scope>NUCLEOTIDE SEQUENCE [LARGE SCALE GENOMIC DNA]</scope>
</reference>
<sequence length="116" mass="13580">MQYKNMSELKRVPLTTVVPTKKEKKRENKVKCLRITLTLPESNEKSCPEFNYRELVARSLTERFKKKQDAKSKHKPLGNVINTPQLDPTDPFARDEDEALKLLAQQLERKYVSYSI</sequence>
<organism evidence="2 3">
    <name type="scientific">Meganyctiphanes norvegica</name>
    <name type="common">Northern krill</name>
    <name type="synonym">Thysanopoda norvegica</name>
    <dbReference type="NCBI Taxonomy" id="48144"/>
    <lineage>
        <taxon>Eukaryota</taxon>
        <taxon>Metazoa</taxon>
        <taxon>Ecdysozoa</taxon>
        <taxon>Arthropoda</taxon>
        <taxon>Crustacea</taxon>
        <taxon>Multicrustacea</taxon>
        <taxon>Malacostraca</taxon>
        <taxon>Eumalacostraca</taxon>
        <taxon>Eucarida</taxon>
        <taxon>Euphausiacea</taxon>
        <taxon>Euphausiidae</taxon>
        <taxon>Meganyctiphanes</taxon>
    </lineage>
</organism>
<feature type="region of interest" description="Disordered" evidence="1">
    <location>
        <begin position="67"/>
        <end position="92"/>
    </location>
</feature>
<dbReference type="EMBL" id="CAXKWB010001216">
    <property type="protein sequence ID" value="CAL4063671.1"/>
    <property type="molecule type" value="Genomic_DNA"/>
</dbReference>
<feature type="non-terminal residue" evidence="2">
    <location>
        <position position="116"/>
    </location>
</feature>
<evidence type="ECO:0000256" key="1">
    <source>
        <dbReference type="SAM" id="MobiDB-lite"/>
    </source>
</evidence>